<reference evidence="1 2" key="1">
    <citation type="submission" date="2018-09" db="EMBL/GenBank/DDBJ databases">
        <title>YIM PH21274 draft genome.</title>
        <authorList>
            <person name="Miao C."/>
        </authorList>
    </citation>
    <scope>NUCLEOTIDE SEQUENCE [LARGE SCALE GENOMIC DNA]</scope>
    <source>
        <strain evidence="1 2">YIM PH 21724</strain>
    </source>
</reference>
<organism evidence="1 2">
    <name type="scientific">Nocardia panacis</name>
    <dbReference type="NCBI Taxonomy" id="2340916"/>
    <lineage>
        <taxon>Bacteria</taxon>
        <taxon>Bacillati</taxon>
        <taxon>Actinomycetota</taxon>
        <taxon>Actinomycetes</taxon>
        <taxon>Mycobacteriales</taxon>
        <taxon>Nocardiaceae</taxon>
        <taxon>Nocardia</taxon>
    </lineage>
</organism>
<dbReference type="AlphaFoldDB" id="A0A3A4KIB5"/>
<evidence type="ECO:0000313" key="2">
    <source>
        <dbReference type="Proteomes" id="UP000266677"/>
    </source>
</evidence>
<comment type="caution">
    <text evidence="1">The sequence shown here is derived from an EMBL/GenBank/DDBJ whole genome shotgun (WGS) entry which is preliminary data.</text>
</comment>
<proteinExistence type="predicted"/>
<accession>A0A3A4KIB5</accession>
<gene>
    <name evidence="1" type="ORF">D5S18_18455</name>
</gene>
<dbReference type="RefSeq" id="WP_120042301.1">
    <property type="nucleotide sequence ID" value="NZ_QZFU01000020.1"/>
</dbReference>
<keyword evidence="2" id="KW-1185">Reference proteome</keyword>
<sequence length="82" mass="9185">MGWVEVYEQAAERAHSLRVDGAPGVNADIWHRLYEAIDASGWVSGRSLAPRHIREIAHAAVAVLCPPTSERRPDRMRLGRGW</sequence>
<dbReference type="EMBL" id="QZFU01000020">
    <property type="protein sequence ID" value="RJO74135.1"/>
    <property type="molecule type" value="Genomic_DNA"/>
</dbReference>
<name>A0A3A4KIB5_9NOCA</name>
<dbReference type="OrthoDB" id="9981816at2"/>
<dbReference type="Proteomes" id="UP000266677">
    <property type="component" value="Unassembled WGS sequence"/>
</dbReference>
<protein>
    <submittedName>
        <fullName evidence="1">Uncharacterized protein</fullName>
    </submittedName>
</protein>
<evidence type="ECO:0000313" key="1">
    <source>
        <dbReference type="EMBL" id="RJO74135.1"/>
    </source>
</evidence>